<gene>
    <name evidence="1" type="ORF">QQF64_034022</name>
</gene>
<keyword evidence="2" id="KW-1185">Reference proteome</keyword>
<protein>
    <recommendedName>
        <fullName evidence="3">DDE Tnp4 domain-containing protein</fullName>
    </recommendedName>
</protein>
<accession>A0ABR3MVJ6</accession>
<evidence type="ECO:0008006" key="3">
    <source>
        <dbReference type="Google" id="ProtNLM"/>
    </source>
</evidence>
<dbReference type="Proteomes" id="UP001558613">
    <property type="component" value="Unassembled WGS sequence"/>
</dbReference>
<sequence>MPSSTVRRIVHRVAEELVAIRHKVIHLPNSPKDLEAFCRRFAGLARHIVFLKAAVAINGWHVCIKPPSDPDSQCYRNRKLFPSIILQAVCDHQDRFIDTYMGWPWSVHDARQPDSHRLCQPCKPVGTQHSGNMHSNTLETILDDVPPAERPYQGLYCGSPCRSSSSTRAFLLR</sequence>
<organism evidence="1 2">
    <name type="scientific">Cirrhinus molitorella</name>
    <name type="common">mud carp</name>
    <dbReference type="NCBI Taxonomy" id="172907"/>
    <lineage>
        <taxon>Eukaryota</taxon>
        <taxon>Metazoa</taxon>
        <taxon>Chordata</taxon>
        <taxon>Craniata</taxon>
        <taxon>Vertebrata</taxon>
        <taxon>Euteleostomi</taxon>
        <taxon>Actinopterygii</taxon>
        <taxon>Neopterygii</taxon>
        <taxon>Teleostei</taxon>
        <taxon>Ostariophysi</taxon>
        <taxon>Cypriniformes</taxon>
        <taxon>Cyprinidae</taxon>
        <taxon>Labeoninae</taxon>
        <taxon>Labeonini</taxon>
        <taxon>Cirrhinus</taxon>
    </lineage>
</organism>
<name>A0ABR3MVJ6_9TELE</name>
<evidence type="ECO:0000313" key="2">
    <source>
        <dbReference type="Proteomes" id="UP001558613"/>
    </source>
</evidence>
<dbReference type="EMBL" id="JAYMGO010000009">
    <property type="protein sequence ID" value="KAL1268659.1"/>
    <property type="molecule type" value="Genomic_DNA"/>
</dbReference>
<reference evidence="1 2" key="1">
    <citation type="submission" date="2023-09" db="EMBL/GenBank/DDBJ databases">
        <authorList>
            <person name="Wang M."/>
        </authorList>
    </citation>
    <scope>NUCLEOTIDE SEQUENCE [LARGE SCALE GENOMIC DNA]</scope>
    <source>
        <strain evidence="1">GT-2023</strain>
        <tissue evidence="1">Liver</tissue>
    </source>
</reference>
<proteinExistence type="predicted"/>
<comment type="caution">
    <text evidence="1">The sequence shown here is derived from an EMBL/GenBank/DDBJ whole genome shotgun (WGS) entry which is preliminary data.</text>
</comment>
<evidence type="ECO:0000313" key="1">
    <source>
        <dbReference type="EMBL" id="KAL1268659.1"/>
    </source>
</evidence>